<evidence type="ECO:0000313" key="2">
    <source>
        <dbReference type="Proteomes" id="UP000253689"/>
    </source>
</evidence>
<gene>
    <name evidence="1" type="ORF">SDAV_001491</name>
</gene>
<organism evidence="1 2">
    <name type="scientific">Spiroplasma phoeniceum P40</name>
    <dbReference type="NCBI Taxonomy" id="1276259"/>
    <lineage>
        <taxon>Bacteria</taxon>
        <taxon>Bacillati</taxon>
        <taxon>Mycoplasmatota</taxon>
        <taxon>Mollicutes</taxon>
        <taxon>Entomoplasmatales</taxon>
        <taxon>Spiroplasmataceae</taxon>
        <taxon>Spiroplasma</taxon>
    </lineage>
</organism>
<dbReference type="RefSeq" id="WP_114565067.1">
    <property type="nucleotide sequence ID" value="NZ_CP031088.1"/>
</dbReference>
<dbReference type="AlphaFoldDB" id="A0A345DQG7"/>
<protein>
    <submittedName>
        <fullName evidence="1">Adhesin P123</fullName>
    </submittedName>
</protein>
<accession>A0A345DQG7</accession>
<reference evidence="2" key="1">
    <citation type="submission" date="2018-07" db="EMBL/GenBank/DDBJ databases">
        <title>Complete Genome Sequence of Spiroplasma phoeniceum.</title>
        <authorList>
            <person name="Davis R.E."/>
            <person name="Shao J.Y."/>
            <person name="Zhao Y."/>
            <person name="Silver A."/>
            <person name="Stump z."/>
            <person name="Gasparich G."/>
        </authorList>
    </citation>
    <scope>NUCLEOTIDE SEQUENCE [LARGE SCALE GENOMIC DNA]</scope>
    <source>
        <strain evidence="2">P40</strain>
    </source>
</reference>
<dbReference type="EMBL" id="CP031088">
    <property type="protein sequence ID" value="AXF96458.1"/>
    <property type="molecule type" value="Genomic_DNA"/>
</dbReference>
<name>A0A345DQG7_9MOLU</name>
<sequence length="80" mass="9332">MQISDTNLKPINKVQNVYLQAYYTNDMKLKIRLTKVIWPRFMGIVGYPNWGHNTNLTFSNSVNKLNFTNKSNNPVKITIK</sequence>
<dbReference type="Proteomes" id="UP000253689">
    <property type="component" value="Chromosome"/>
</dbReference>
<keyword evidence="2" id="KW-1185">Reference proteome</keyword>
<dbReference type="KEGG" id="sphh:SDAV_001491"/>
<proteinExistence type="predicted"/>
<evidence type="ECO:0000313" key="1">
    <source>
        <dbReference type="EMBL" id="AXF96458.1"/>
    </source>
</evidence>